<dbReference type="Proteomes" id="UP000075304">
    <property type="component" value="Unassembled WGS sequence"/>
</dbReference>
<dbReference type="GeneID" id="29813617"/>
<reference evidence="1 2" key="1">
    <citation type="submission" date="2016-01" db="EMBL/GenBank/DDBJ databases">
        <title>Genome Sequences of Twelve Sporeforming Bacillus Species Isolated from Foods.</title>
        <authorList>
            <person name="Berendsen E.M."/>
            <person name="Wells-Bennik M.H."/>
            <person name="Krawcyk A.O."/>
            <person name="De Jong A."/>
            <person name="Holsappel S."/>
            <person name="Eijlander R.T."/>
            <person name="Kuipers O.P."/>
        </authorList>
    </citation>
    <scope>NUCLEOTIDE SEQUENCE [LARGE SCALE GENOMIC DNA]</scope>
    <source>
        <strain evidence="1 2">B4099</strain>
    </source>
</reference>
<dbReference type="InterPro" id="IPR024962">
    <property type="entry name" value="YukD-like"/>
</dbReference>
<dbReference type="Gene3D" id="3.10.20.90">
    <property type="entry name" value="Phosphatidylinositol 3-kinase Catalytic Subunit, Chain A, domain 1"/>
    <property type="match status" value="1"/>
</dbReference>
<organism evidence="1 2">
    <name type="scientific">Heyndrickxia coagulans</name>
    <name type="common">Weizmannia coagulans</name>
    <dbReference type="NCBI Taxonomy" id="1398"/>
    <lineage>
        <taxon>Bacteria</taxon>
        <taxon>Bacillati</taxon>
        <taxon>Bacillota</taxon>
        <taxon>Bacilli</taxon>
        <taxon>Bacillales</taxon>
        <taxon>Bacillaceae</taxon>
        <taxon>Heyndrickxia</taxon>
    </lineage>
</organism>
<dbReference type="SUPFAM" id="SSF54236">
    <property type="entry name" value="Ubiquitin-like"/>
    <property type="match status" value="1"/>
</dbReference>
<dbReference type="Pfam" id="PF08817">
    <property type="entry name" value="YukD"/>
    <property type="match status" value="1"/>
</dbReference>
<gene>
    <name evidence="1" type="ORF">B4099_0374</name>
</gene>
<dbReference type="InterPro" id="IPR029071">
    <property type="entry name" value="Ubiquitin-like_domsf"/>
</dbReference>
<dbReference type="EMBL" id="LQYI01000091">
    <property type="protein sequence ID" value="KYC65227.1"/>
    <property type="molecule type" value="Genomic_DNA"/>
</dbReference>
<proteinExistence type="predicted"/>
<evidence type="ECO:0000313" key="1">
    <source>
        <dbReference type="EMBL" id="KYC65227.1"/>
    </source>
</evidence>
<dbReference type="AlphaFoldDB" id="A0A150K6M4"/>
<sequence>MPAGTHLNVTVDFQKWQKGRYDVRIPAHQPVRQLLSQLMDALGLDAGETRPFAVKIPAKKLVISDDDRLWDFPVANGDILVVL</sequence>
<comment type="caution">
    <text evidence="1">The sequence shown here is derived from an EMBL/GenBank/DDBJ whole genome shotgun (WGS) entry which is preliminary data.</text>
</comment>
<dbReference type="PATRIC" id="fig|1398.25.peg.437"/>
<accession>A0A150K6M4</accession>
<name>A0A150K6M4_HEYCO</name>
<dbReference type="RefSeq" id="WP_029141777.1">
    <property type="nucleotide sequence ID" value="NZ_CABJCT010000007.1"/>
</dbReference>
<evidence type="ECO:0000313" key="2">
    <source>
        <dbReference type="Proteomes" id="UP000075304"/>
    </source>
</evidence>
<protein>
    <submittedName>
        <fullName evidence="1">Uncharacterized protein</fullName>
    </submittedName>
</protein>